<organism evidence="1 3">
    <name type="scientific">Hungatella hathewayi</name>
    <dbReference type="NCBI Taxonomy" id="154046"/>
    <lineage>
        <taxon>Bacteria</taxon>
        <taxon>Bacillati</taxon>
        <taxon>Bacillota</taxon>
        <taxon>Clostridia</taxon>
        <taxon>Lachnospirales</taxon>
        <taxon>Lachnospiraceae</taxon>
        <taxon>Hungatella</taxon>
    </lineage>
</organism>
<evidence type="ECO:0000313" key="1">
    <source>
        <dbReference type="EMBL" id="GKG99412.1"/>
    </source>
</evidence>
<comment type="caution">
    <text evidence="1">The sequence shown here is derived from an EMBL/GenBank/DDBJ whole genome shotgun (WGS) entry which is preliminary data.</text>
</comment>
<name>A0A174WNQ9_9FIRM</name>
<sequence length="177" mass="20349">MNTKEFAVFADRIKTAYPKDNLLATGDQMDWWYELLGDIPFQVAIMALKKYALSNKFPPAISDLRLYAADLMETRIPDADEAWGEVNMAVRRYGYMREAEALKSLSGPVRRAVERTGWQNICQSPYDQVNTLKAQFRGAYEAEQRRAVEFHKMPEHLKIEQAGIQPEAALPMMEDQK</sequence>
<dbReference type="Gene3D" id="1.10.8.200">
    <property type="entry name" value="Replisome organizer (g39p helicase loader/inhibitor protein)"/>
    <property type="match status" value="1"/>
</dbReference>
<dbReference type="RefSeq" id="WP_006771076.1">
    <property type="nucleotide sequence ID" value="NZ_BQNJ01000001.1"/>
</dbReference>
<evidence type="ECO:0000313" key="3">
    <source>
        <dbReference type="Proteomes" id="UP001055091"/>
    </source>
</evidence>
<dbReference type="AlphaFoldDB" id="A0A174WNQ9"/>
<reference evidence="1" key="1">
    <citation type="submission" date="2022-01" db="EMBL/GenBank/DDBJ databases">
        <title>Novel bile acid biosynthetic pathways are enriched in the microbiome of centenarians.</title>
        <authorList>
            <person name="Sato Y."/>
            <person name="Atarashi K."/>
            <person name="Plichta R.D."/>
            <person name="Arai Y."/>
            <person name="Sasajima S."/>
            <person name="Kearney M.S."/>
            <person name="Suda W."/>
            <person name="Takeshita K."/>
            <person name="Sasaki T."/>
            <person name="Okamoto S."/>
            <person name="Skelly N.A."/>
            <person name="Okamura Y."/>
            <person name="Vlamakis H."/>
            <person name="Li Y."/>
            <person name="Tanoue T."/>
            <person name="Takei H."/>
            <person name="Nittono H."/>
            <person name="Narushima S."/>
            <person name="Irie J."/>
            <person name="Itoh H."/>
            <person name="Moriya K."/>
            <person name="Sugiura Y."/>
            <person name="Suematsu M."/>
            <person name="Moritoki N."/>
            <person name="Shibata S."/>
            <person name="Littman R.D."/>
            <person name="Fischbach A.M."/>
            <person name="Uwamino Y."/>
            <person name="Inoue T."/>
            <person name="Honda A."/>
            <person name="Hattori M."/>
            <person name="Murai T."/>
            <person name="Xavier J.R."/>
            <person name="Hirose N."/>
            <person name="Honda K."/>
        </authorList>
    </citation>
    <scope>NUCLEOTIDE SEQUENCE</scope>
    <source>
        <strain evidence="1">CE91-St55</strain>
    </source>
</reference>
<evidence type="ECO:0000313" key="2">
    <source>
        <dbReference type="EMBL" id="GKH02084.1"/>
    </source>
</evidence>
<accession>A0A174WNQ9</accession>
<dbReference type="EMBL" id="BQNJ01000001">
    <property type="protein sequence ID" value="GKG99412.1"/>
    <property type="molecule type" value="Genomic_DNA"/>
</dbReference>
<gene>
    <name evidence="1" type="ORF">CE91St55_13940</name>
    <name evidence="2" type="ORF">CE91St55_40650</name>
</gene>
<proteinExistence type="predicted"/>
<protein>
    <submittedName>
        <fullName evidence="1">Uncharacterized protein</fullName>
    </submittedName>
</protein>
<dbReference type="GeneID" id="93152296"/>
<dbReference type="EMBL" id="BQNJ01000001">
    <property type="protein sequence ID" value="GKH02084.1"/>
    <property type="molecule type" value="Genomic_DNA"/>
</dbReference>
<dbReference type="Proteomes" id="UP001055091">
    <property type="component" value="Unassembled WGS sequence"/>
</dbReference>